<evidence type="ECO:0000256" key="17">
    <source>
        <dbReference type="SAM" id="SignalP"/>
    </source>
</evidence>
<keyword evidence="7 19" id="KW-0378">Hydrolase</keyword>
<feature type="binding site" evidence="16">
    <location>
        <position position="363"/>
    </location>
    <ligand>
        <name>substrate</name>
    </ligand>
</feature>
<dbReference type="GO" id="GO:0005509">
    <property type="term" value="F:calcium ion binding"/>
    <property type="evidence" value="ECO:0007669"/>
    <property type="project" value="InterPro"/>
</dbReference>
<evidence type="ECO:0000256" key="12">
    <source>
        <dbReference type="ARBA" id="ARBA00023295"/>
    </source>
</evidence>
<feature type="signal peptide" evidence="17">
    <location>
        <begin position="1"/>
        <end position="20"/>
    </location>
</feature>
<feature type="disulfide bond" evidence="15">
    <location>
        <begin position="168"/>
        <end position="181"/>
    </location>
</feature>
<feature type="disulfide bond" evidence="15">
    <location>
        <begin position="50"/>
        <end position="56"/>
    </location>
</feature>
<dbReference type="Pfam" id="PF09260">
    <property type="entry name" value="A_amylase_dom_C"/>
    <property type="match status" value="1"/>
</dbReference>
<feature type="binding site" evidence="16">
    <location>
        <position position="316"/>
    </location>
    <ligand>
        <name>substrate</name>
    </ligand>
</feature>
<dbReference type="InterPro" id="IPR015340">
    <property type="entry name" value="A_amylase_C_dom"/>
</dbReference>
<keyword evidence="6 17" id="KW-0732">Signal</keyword>
<gene>
    <name evidence="19" type="ORF">DOTSEDRAFT_75239</name>
</gene>
<evidence type="ECO:0000313" key="20">
    <source>
        <dbReference type="Proteomes" id="UP000016933"/>
    </source>
</evidence>
<keyword evidence="9 15" id="KW-1015">Disulfide bond</keyword>
<dbReference type="EC" id="3.2.1.1" evidence="4"/>
<dbReference type="InterPro" id="IPR006047">
    <property type="entry name" value="GH13_cat_dom"/>
</dbReference>
<dbReference type="PANTHER" id="PTHR10357:SF215">
    <property type="entry name" value="ALPHA-AMYLASE 1"/>
    <property type="match status" value="1"/>
</dbReference>
<keyword evidence="11" id="KW-0119">Carbohydrate metabolism</keyword>
<evidence type="ECO:0000256" key="8">
    <source>
        <dbReference type="ARBA" id="ARBA00022837"/>
    </source>
</evidence>
<dbReference type="EMBL" id="KB446545">
    <property type="protein sequence ID" value="EME39503.1"/>
    <property type="molecule type" value="Genomic_DNA"/>
</dbReference>
<dbReference type="FunFam" id="3.20.20.80:FF:000120">
    <property type="entry name" value="Alpha-amylase A"/>
    <property type="match status" value="1"/>
</dbReference>
<evidence type="ECO:0000256" key="10">
    <source>
        <dbReference type="ARBA" id="ARBA00023180"/>
    </source>
</evidence>
<dbReference type="GO" id="GO:0004556">
    <property type="term" value="F:alpha-amylase activity"/>
    <property type="evidence" value="ECO:0007669"/>
    <property type="project" value="UniProtKB-EC"/>
</dbReference>
<dbReference type="InterPro" id="IPR013777">
    <property type="entry name" value="A-amylase-like"/>
</dbReference>
<feature type="active site" description="Proton donor" evidence="13">
    <location>
        <position position="248"/>
    </location>
</feature>
<organism evidence="19 20">
    <name type="scientific">Dothistroma septosporum (strain NZE10 / CBS 128990)</name>
    <name type="common">Red band needle blight fungus</name>
    <name type="synonym">Mycosphaerella pini</name>
    <dbReference type="NCBI Taxonomy" id="675120"/>
    <lineage>
        <taxon>Eukaryota</taxon>
        <taxon>Fungi</taxon>
        <taxon>Dikarya</taxon>
        <taxon>Ascomycota</taxon>
        <taxon>Pezizomycotina</taxon>
        <taxon>Dothideomycetes</taxon>
        <taxon>Dothideomycetidae</taxon>
        <taxon>Mycosphaerellales</taxon>
        <taxon>Mycosphaerellaceae</taxon>
        <taxon>Dothistroma</taxon>
    </lineage>
</organism>
<dbReference type="Proteomes" id="UP000016933">
    <property type="component" value="Unassembled WGS sequence"/>
</dbReference>
<evidence type="ECO:0000256" key="13">
    <source>
        <dbReference type="PIRSR" id="PIRSR001024-1"/>
    </source>
</evidence>
<dbReference type="PIRSF" id="PIRSF001024">
    <property type="entry name" value="Alph-amyl_fung"/>
    <property type="match status" value="1"/>
</dbReference>
<dbReference type="Gene3D" id="3.20.20.80">
    <property type="entry name" value="Glycosidases"/>
    <property type="match status" value="1"/>
</dbReference>
<dbReference type="SMART" id="SM00642">
    <property type="entry name" value="Aamy"/>
    <property type="match status" value="1"/>
</dbReference>
<reference evidence="19 20" key="2">
    <citation type="journal article" date="2012" name="PLoS Pathog.">
        <title>Diverse lifestyles and strategies of plant pathogenesis encoded in the genomes of eighteen Dothideomycetes fungi.</title>
        <authorList>
            <person name="Ohm R.A."/>
            <person name="Feau N."/>
            <person name="Henrissat B."/>
            <person name="Schoch C.L."/>
            <person name="Horwitz B.A."/>
            <person name="Barry K.W."/>
            <person name="Condon B.J."/>
            <person name="Copeland A.C."/>
            <person name="Dhillon B."/>
            <person name="Glaser F."/>
            <person name="Hesse C.N."/>
            <person name="Kosti I."/>
            <person name="LaButti K."/>
            <person name="Lindquist E.A."/>
            <person name="Lucas S."/>
            <person name="Salamov A.A."/>
            <person name="Bradshaw R.E."/>
            <person name="Ciuffetti L."/>
            <person name="Hamelin R.C."/>
            <person name="Kema G.H.J."/>
            <person name="Lawrence C."/>
            <person name="Scott J.A."/>
            <person name="Spatafora J.W."/>
            <person name="Turgeon B.G."/>
            <person name="de Wit P.J.G.M."/>
            <person name="Zhong S."/>
            <person name="Goodwin S.B."/>
            <person name="Grigoriev I.V."/>
        </authorList>
    </citation>
    <scope>NUCLEOTIDE SEQUENCE [LARGE SCALE GENOMIC DNA]</scope>
    <source>
        <strain evidence="20">NZE10 / CBS 128990</strain>
    </source>
</reference>
<evidence type="ECO:0000256" key="14">
    <source>
        <dbReference type="PIRSR" id="PIRSR001024-2"/>
    </source>
</evidence>
<comment type="catalytic activity">
    <reaction evidence="1">
        <text>Endohydrolysis of (1-&gt;4)-alpha-D-glucosidic linkages in polysaccharides containing three or more (1-&gt;4)-alpha-linked D-glucose units.</text>
        <dbReference type="EC" id="3.2.1.1"/>
    </reaction>
</comment>
<comment type="cofactor">
    <cofactor evidence="2">
        <name>Ca(2+)</name>
        <dbReference type="ChEBI" id="CHEBI:29108"/>
    </cofactor>
</comment>
<evidence type="ECO:0000256" key="7">
    <source>
        <dbReference type="ARBA" id="ARBA00022801"/>
    </source>
</evidence>
<feature type="binding site" evidence="16">
    <location>
        <position position="140"/>
    </location>
    <ligand>
        <name>substrate</name>
    </ligand>
</feature>
<feature type="binding site" evidence="16">
    <location>
        <position position="101"/>
    </location>
    <ligand>
        <name>substrate</name>
    </ligand>
</feature>
<feature type="disulfide bond" evidence="15">
    <location>
        <begin position="461"/>
        <end position="496"/>
    </location>
</feature>
<dbReference type="InterPro" id="IPR017853">
    <property type="entry name" value="GH"/>
</dbReference>
<dbReference type="STRING" id="675120.M2WKK1"/>
<dbReference type="Pfam" id="PF00128">
    <property type="entry name" value="Alpha-amylase"/>
    <property type="match status" value="1"/>
</dbReference>
<sequence>MAIMLRLLYALISIASLVHGLSPAEWRAQSIYQVMTDRFARSDGSTTAACDLNEYCGGTWQGLISRLSYIQNMGFTAVWISPVVQNPINTTGDGNSYHGYWANDVYKLNPKFGTAADLKALSDALHSRGMYLMVDVVPNHMGSISTRANVNYSALNPFNNQSYYHPPCSIDYNNDTSIKQCWAGSNTVSLPDLRTEDTVVQDMWGRWISQLVSNYSIDGLRIDTAYQINQGFWAGFQAAAGGIHTIGEVWHNNPSVVCPYENYLHGLMNYPSYYYITQAFQNTSGNVPNLVSGINTMRSGVCRDITVMGSFIENHDNPRFPSYTSDNALIHNAIAFALLADGIPIVYQGQEQNFNGSGVPSNREQLWKSAYNENSALYHHIRKLNCVRSWAARQDSGYLTYNARPIQSDKHTVVMRKGSSGKQVISIYSNRGAIAANTFLTIAATSCGLTGGMKVVDVLTCVETKADRRGNLCVTVVQGQPQVLYPSAGLKGSGICGR</sequence>
<dbReference type="eggNOG" id="KOG0471">
    <property type="taxonomic scope" value="Eukaryota"/>
</dbReference>
<dbReference type="CDD" id="cd11319">
    <property type="entry name" value="AmyAc_euk_AmyA"/>
    <property type="match status" value="1"/>
</dbReference>
<keyword evidence="10" id="KW-0325">Glycoprotein</keyword>
<dbReference type="PANTHER" id="PTHR10357">
    <property type="entry name" value="ALPHA-AMYLASE FAMILY MEMBER"/>
    <property type="match status" value="1"/>
</dbReference>
<dbReference type="OMA" id="VTNHMAW"/>
<feature type="domain" description="Glycosyl hydrolase family 13 catalytic" evidence="18">
    <location>
        <begin position="33"/>
        <end position="388"/>
    </location>
</feature>
<keyword evidence="12" id="KW-0326">Glycosidase</keyword>
<feature type="disulfide bond" evidence="15">
    <location>
        <begin position="258"/>
        <end position="302"/>
    </location>
</feature>
<feature type="active site" description="Nucleophile" evidence="13">
    <location>
        <position position="223"/>
    </location>
</feature>
<evidence type="ECO:0000256" key="2">
    <source>
        <dbReference type="ARBA" id="ARBA00001913"/>
    </source>
</evidence>
<reference evidence="20" key="1">
    <citation type="journal article" date="2012" name="PLoS Genet.">
        <title>The genomes of the fungal plant pathogens Cladosporium fulvum and Dothistroma septosporum reveal adaptation to different hosts and lifestyles but also signatures of common ancestry.</title>
        <authorList>
            <person name="de Wit P.J.G.M."/>
            <person name="van der Burgt A."/>
            <person name="Oekmen B."/>
            <person name="Stergiopoulos I."/>
            <person name="Abd-Elsalam K.A."/>
            <person name="Aerts A.L."/>
            <person name="Bahkali A.H."/>
            <person name="Beenen H.G."/>
            <person name="Chettri P."/>
            <person name="Cox M.P."/>
            <person name="Datema E."/>
            <person name="de Vries R.P."/>
            <person name="Dhillon B."/>
            <person name="Ganley A.R."/>
            <person name="Griffiths S.A."/>
            <person name="Guo Y."/>
            <person name="Hamelin R.C."/>
            <person name="Henrissat B."/>
            <person name="Kabir M.S."/>
            <person name="Jashni M.K."/>
            <person name="Kema G."/>
            <person name="Klaubauf S."/>
            <person name="Lapidus A."/>
            <person name="Levasseur A."/>
            <person name="Lindquist E."/>
            <person name="Mehrabi R."/>
            <person name="Ohm R.A."/>
            <person name="Owen T.J."/>
            <person name="Salamov A."/>
            <person name="Schwelm A."/>
            <person name="Schijlen E."/>
            <person name="Sun H."/>
            <person name="van den Burg H.A."/>
            <person name="van Ham R.C.H.J."/>
            <person name="Zhang S."/>
            <person name="Goodwin S.B."/>
            <person name="Grigoriev I.V."/>
            <person name="Collemare J."/>
            <person name="Bradshaw R.E."/>
        </authorList>
    </citation>
    <scope>NUCLEOTIDE SEQUENCE [LARGE SCALE GENOMIC DNA]</scope>
    <source>
        <strain evidence="20">NZE10 / CBS 128990</strain>
    </source>
</reference>
<keyword evidence="20" id="KW-1185">Reference proteome</keyword>
<feature type="binding site" evidence="16">
    <location>
        <position position="221"/>
    </location>
    <ligand>
        <name>substrate</name>
    </ligand>
</feature>
<evidence type="ECO:0000256" key="3">
    <source>
        <dbReference type="ARBA" id="ARBA00008061"/>
    </source>
</evidence>
<evidence type="ECO:0000256" key="11">
    <source>
        <dbReference type="ARBA" id="ARBA00023277"/>
    </source>
</evidence>
<accession>M2WKK1</accession>
<dbReference type="GO" id="GO:0016052">
    <property type="term" value="P:carbohydrate catabolic process"/>
    <property type="evidence" value="ECO:0007669"/>
    <property type="project" value="InterPro"/>
</dbReference>
<dbReference type="SUPFAM" id="SSF51445">
    <property type="entry name" value="(Trans)glycosidases"/>
    <property type="match status" value="1"/>
</dbReference>
<dbReference type="InterPro" id="IPR013780">
    <property type="entry name" value="Glyco_hydro_b"/>
</dbReference>
<evidence type="ECO:0000256" key="6">
    <source>
        <dbReference type="ARBA" id="ARBA00022729"/>
    </source>
</evidence>
<proteinExistence type="inferred from homology"/>
<protein>
    <recommendedName>
        <fullName evidence="4">alpha-amylase</fullName>
        <ecNumber evidence="4">3.2.1.1</ecNumber>
    </recommendedName>
</protein>
<evidence type="ECO:0000256" key="16">
    <source>
        <dbReference type="PIRSR" id="PIRSR001024-5"/>
    </source>
</evidence>
<keyword evidence="8" id="KW-0106">Calcium</keyword>
<evidence type="ECO:0000256" key="4">
    <source>
        <dbReference type="ARBA" id="ARBA00012595"/>
    </source>
</evidence>
<dbReference type="OrthoDB" id="204980at2759"/>
<dbReference type="HOGENOM" id="CLU_006462_7_2_1"/>
<evidence type="ECO:0000259" key="18">
    <source>
        <dbReference type="SMART" id="SM00642"/>
    </source>
</evidence>
<evidence type="ECO:0000313" key="19">
    <source>
        <dbReference type="EMBL" id="EME39503.1"/>
    </source>
</evidence>
<comment type="similarity">
    <text evidence="3">Belongs to the glycosyl hydrolase 13 family.</text>
</comment>
<dbReference type="AlphaFoldDB" id="M2WKK1"/>
<keyword evidence="5" id="KW-0479">Metal-binding</keyword>
<feature type="chain" id="PRO_5004028013" description="alpha-amylase" evidence="17">
    <location>
        <begin position="21"/>
        <end position="498"/>
    </location>
</feature>
<dbReference type="Gene3D" id="2.60.40.1180">
    <property type="entry name" value="Golgi alpha-mannosidase II"/>
    <property type="match status" value="1"/>
</dbReference>
<evidence type="ECO:0000256" key="5">
    <source>
        <dbReference type="ARBA" id="ARBA00022723"/>
    </source>
</evidence>
<dbReference type="SUPFAM" id="SSF51011">
    <property type="entry name" value="Glycosyl hydrolase domain"/>
    <property type="match status" value="1"/>
</dbReference>
<feature type="site" description="Transition state stabilizer" evidence="14">
    <location>
        <position position="316"/>
    </location>
</feature>
<evidence type="ECO:0000256" key="15">
    <source>
        <dbReference type="PIRSR" id="PIRSR001024-4"/>
    </source>
</evidence>
<evidence type="ECO:0000256" key="9">
    <source>
        <dbReference type="ARBA" id="ARBA00023157"/>
    </source>
</evidence>
<name>M2WKK1_DOTSN</name>
<evidence type="ECO:0000256" key="1">
    <source>
        <dbReference type="ARBA" id="ARBA00000548"/>
    </source>
</evidence>